<proteinExistence type="predicted"/>
<keyword evidence="2" id="KW-1185">Reference proteome</keyword>
<comment type="caution">
    <text evidence="1">The sequence shown here is derived from an EMBL/GenBank/DDBJ whole genome shotgun (WGS) entry which is preliminary data.</text>
</comment>
<organism evidence="1 2">
    <name type="scientific">Phaseolus coccineus</name>
    <name type="common">Scarlet runner bean</name>
    <name type="synonym">Phaseolus multiflorus</name>
    <dbReference type="NCBI Taxonomy" id="3886"/>
    <lineage>
        <taxon>Eukaryota</taxon>
        <taxon>Viridiplantae</taxon>
        <taxon>Streptophyta</taxon>
        <taxon>Embryophyta</taxon>
        <taxon>Tracheophyta</taxon>
        <taxon>Spermatophyta</taxon>
        <taxon>Magnoliopsida</taxon>
        <taxon>eudicotyledons</taxon>
        <taxon>Gunneridae</taxon>
        <taxon>Pentapetalae</taxon>
        <taxon>rosids</taxon>
        <taxon>fabids</taxon>
        <taxon>Fabales</taxon>
        <taxon>Fabaceae</taxon>
        <taxon>Papilionoideae</taxon>
        <taxon>50 kb inversion clade</taxon>
        <taxon>NPAAA clade</taxon>
        <taxon>indigoferoid/millettioid clade</taxon>
        <taxon>Phaseoleae</taxon>
        <taxon>Phaseolus</taxon>
    </lineage>
</organism>
<dbReference type="EMBL" id="JAYMYR010000004">
    <property type="protein sequence ID" value="KAK7368369.1"/>
    <property type="molecule type" value="Genomic_DNA"/>
</dbReference>
<dbReference type="SUPFAM" id="SSF51430">
    <property type="entry name" value="NAD(P)-linked oxidoreductase"/>
    <property type="match status" value="1"/>
</dbReference>
<name>A0AAN9N819_PHACN</name>
<dbReference type="AlphaFoldDB" id="A0AAN9N819"/>
<gene>
    <name evidence="1" type="ORF">VNO80_10394</name>
</gene>
<dbReference type="InterPro" id="IPR036812">
    <property type="entry name" value="NAD(P)_OxRdtase_dom_sf"/>
</dbReference>
<evidence type="ECO:0000313" key="2">
    <source>
        <dbReference type="Proteomes" id="UP001374584"/>
    </source>
</evidence>
<protein>
    <submittedName>
        <fullName evidence="1">Uncharacterized protein</fullName>
    </submittedName>
</protein>
<sequence length="158" mass="18199">MEGGEICSDRGYESGFRHFDTAAQYVKPEKWYMPYSECLVPFNLKGVWAAMEEAHRLGPTKSIGVEMNIAMQQKNLREYRKEKANEQQSVFQIPSKTLDRSSRFCNYLRKSTTVTSLSRIMIHDRLHVDQTALDDFLGKVFPVNFIDDSTNAIKNSGY</sequence>
<accession>A0AAN9N819</accession>
<reference evidence="1 2" key="1">
    <citation type="submission" date="2024-01" db="EMBL/GenBank/DDBJ databases">
        <title>The genomes of 5 underutilized Papilionoideae crops provide insights into root nodulation and disease resistanc.</title>
        <authorList>
            <person name="Jiang F."/>
        </authorList>
    </citation>
    <scope>NUCLEOTIDE SEQUENCE [LARGE SCALE GENOMIC DNA]</scope>
    <source>
        <strain evidence="1">JINMINGXINNONG_FW02</strain>
        <tissue evidence="1">Leaves</tissue>
    </source>
</reference>
<dbReference type="Proteomes" id="UP001374584">
    <property type="component" value="Unassembled WGS sequence"/>
</dbReference>
<evidence type="ECO:0000313" key="1">
    <source>
        <dbReference type="EMBL" id="KAK7368369.1"/>
    </source>
</evidence>